<dbReference type="PROSITE" id="PS00409">
    <property type="entry name" value="PROKAR_NTER_METHYL"/>
    <property type="match status" value="1"/>
</dbReference>
<evidence type="ECO:0000256" key="2">
    <source>
        <dbReference type="SAM" id="Phobius"/>
    </source>
</evidence>
<dbReference type="Pfam" id="PF07963">
    <property type="entry name" value="N_methyl"/>
    <property type="match status" value="1"/>
</dbReference>
<dbReference type="SUPFAM" id="SSF54523">
    <property type="entry name" value="Pili subunits"/>
    <property type="match status" value="1"/>
</dbReference>
<keyword evidence="2" id="KW-0812">Transmembrane</keyword>
<proteinExistence type="predicted"/>
<feature type="transmembrane region" description="Helical" evidence="2">
    <location>
        <begin position="12"/>
        <end position="33"/>
    </location>
</feature>
<dbReference type="InterPro" id="IPR000983">
    <property type="entry name" value="Bac_GSPG_pilin"/>
</dbReference>
<sequence>MNQMKYQRGFTLIELMIVVAIIGIISAIAYPSYQEQVAQSRRVDAQGSLLSLAQSLERYYTENGSYTGAVLPYTQSPKDGTPKFYDLSVPASTATTYTLQAAPINGMVGDRCGNMTITHTGQKGTTGDPVDDCW</sequence>
<dbReference type="GO" id="GO:0043683">
    <property type="term" value="P:type IV pilus assembly"/>
    <property type="evidence" value="ECO:0007669"/>
    <property type="project" value="InterPro"/>
</dbReference>
<dbReference type="InterPro" id="IPR012902">
    <property type="entry name" value="N_methyl_site"/>
</dbReference>
<keyword evidence="1" id="KW-0488">Methylation</keyword>
<dbReference type="PANTHER" id="PTHR30093:SF47">
    <property type="entry name" value="TYPE IV PILUS NON-CORE MINOR PILIN PILE"/>
    <property type="match status" value="1"/>
</dbReference>
<dbReference type="STRING" id="355243.SAMN03080615_03997"/>
<dbReference type="PANTHER" id="PTHR30093">
    <property type="entry name" value="GENERAL SECRETION PATHWAY PROTEIN G"/>
    <property type="match status" value="1"/>
</dbReference>
<dbReference type="NCBIfam" id="TIGR02532">
    <property type="entry name" value="IV_pilin_GFxxxE"/>
    <property type="match status" value="1"/>
</dbReference>
<dbReference type="PRINTS" id="PR00813">
    <property type="entry name" value="BCTERIALGSPG"/>
</dbReference>
<accession>A0A1H9LLZ5</accession>
<dbReference type="InterPro" id="IPR045584">
    <property type="entry name" value="Pilin-like"/>
</dbReference>
<keyword evidence="2" id="KW-1133">Transmembrane helix</keyword>
<dbReference type="Proteomes" id="UP000198749">
    <property type="component" value="Unassembled WGS sequence"/>
</dbReference>
<dbReference type="EMBL" id="FOGB01000018">
    <property type="protein sequence ID" value="SER12501.1"/>
    <property type="molecule type" value="Genomic_DNA"/>
</dbReference>
<organism evidence="3 4">
    <name type="scientific">Amphritea atlantica</name>
    <dbReference type="NCBI Taxonomy" id="355243"/>
    <lineage>
        <taxon>Bacteria</taxon>
        <taxon>Pseudomonadati</taxon>
        <taxon>Pseudomonadota</taxon>
        <taxon>Gammaproteobacteria</taxon>
        <taxon>Oceanospirillales</taxon>
        <taxon>Oceanospirillaceae</taxon>
        <taxon>Amphritea</taxon>
    </lineage>
</organism>
<reference evidence="4" key="1">
    <citation type="submission" date="2016-10" db="EMBL/GenBank/DDBJ databases">
        <authorList>
            <person name="Varghese N."/>
            <person name="Submissions S."/>
        </authorList>
    </citation>
    <scope>NUCLEOTIDE SEQUENCE [LARGE SCALE GENOMIC DNA]</scope>
    <source>
        <strain evidence="4">DSM 18887</strain>
    </source>
</reference>
<gene>
    <name evidence="3" type="ORF">SAMN03080615_03997</name>
</gene>
<evidence type="ECO:0000313" key="4">
    <source>
        <dbReference type="Proteomes" id="UP000198749"/>
    </source>
</evidence>
<dbReference type="GO" id="GO:0015628">
    <property type="term" value="P:protein secretion by the type II secretion system"/>
    <property type="evidence" value="ECO:0007669"/>
    <property type="project" value="InterPro"/>
</dbReference>
<dbReference type="Gene3D" id="3.30.700.10">
    <property type="entry name" value="Glycoprotein, Type 4 Pilin"/>
    <property type="match status" value="1"/>
</dbReference>
<protein>
    <submittedName>
        <fullName evidence="3">Type IV pilus assembly protein PilE</fullName>
    </submittedName>
</protein>
<dbReference type="GO" id="GO:0015627">
    <property type="term" value="C:type II protein secretion system complex"/>
    <property type="evidence" value="ECO:0007669"/>
    <property type="project" value="InterPro"/>
</dbReference>
<evidence type="ECO:0000256" key="1">
    <source>
        <dbReference type="ARBA" id="ARBA00022481"/>
    </source>
</evidence>
<dbReference type="AlphaFoldDB" id="A0A1H9LLZ5"/>
<evidence type="ECO:0000313" key="3">
    <source>
        <dbReference type="EMBL" id="SER12501.1"/>
    </source>
</evidence>
<dbReference type="InterPro" id="IPR031982">
    <property type="entry name" value="PilE-like"/>
</dbReference>
<name>A0A1H9LLZ5_9GAMM</name>
<dbReference type="RefSeq" id="WP_275991312.1">
    <property type="nucleotide sequence ID" value="NZ_AP025284.1"/>
</dbReference>
<keyword evidence="4" id="KW-1185">Reference proteome</keyword>
<keyword evidence="2" id="KW-0472">Membrane</keyword>
<dbReference type="Pfam" id="PF16732">
    <property type="entry name" value="ComP_DUS"/>
    <property type="match status" value="1"/>
</dbReference>